<gene>
    <name evidence="1" type="ORF">NCTC12157_04738</name>
</gene>
<protein>
    <submittedName>
        <fullName evidence="1">Uncharacterized protein</fullName>
    </submittedName>
</protein>
<sequence length="78" mass="8154">MILQCVKNTTASLAVAVRIVCPAHALVGIFVVEQAGHLFDHFFRLGTDELTVPALTASGRSVVSRMTNTGLPSDGASS</sequence>
<dbReference type="Proteomes" id="UP000254304">
    <property type="component" value="Unassembled WGS sequence"/>
</dbReference>
<dbReference type="EMBL" id="UGGO01000001">
    <property type="protein sequence ID" value="STQ46920.1"/>
    <property type="molecule type" value="Genomic_DNA"/>
</dbReference>
<proteinExistence type="predicted"/>
<name>A0A377NIN7_9GAMM</name>
<dbReference type="AlphaFoldDB" id="A0A377NIN7"/>
<organism evidence="1 2">
    <name type="scientific">Ewingella americana</name>
    <dbReference type="NCBI Taxonomy" id="41202"/>
    <lineage>
        <taxon>Bacteria</taxon>
        <taxon>Pseudomonadati</taxon>
        <taxon>Pseudomonadota</taxon>
        <taxon>Gammaproteobacteria</taxon>
        <taxon>Enterobacterales</taxon>
        <taxon>Yersiniaceae</taxon>
        <taxon>Ewingella</taxon>
    </lineage>
</organism>
<evidence type="ECO:0000313" key="2">
    <source>
        <dbReference type="Proteomes" id="UP000254304"/>
    </source>
</evidence>
<reference evidence="1 2" key="1">
    <citation type="submission" date="2018-06" db="EMBL/GenBank/DDBJ databases">
        <authorList>
            <consortium name="Pathogen Informatics"/>
            <person name="Doyle S."/>
        </authorList>
    </citation>
    <scope>NUCLEOTIDE SEQUENCE [LARGE SCALE GENOMIC DNA]</scope>
    <source>
        <strain evidence="1 2">NCTC12157</strain>
    </source>
</reference>
<accession>A0A377NIN7</accession>
<evidence type="ECO:0000313" key="1">
    <source>
        <dbReference type="EMBL" id="STQ46920.1"/>
    </source>
</evidence>